<dbReference type="GO" id="GO:0005975">
    <property type="term" value="P:carbohydrate metabolic process"/>
    <property type="evidence" value="ECO:0007669"/>
    <property type="project" value="UniProtKB-ARBA"/>
</dbReference>
<dbReference type="Proteomes" id="UP000321720">
    <property type="component" value="Unassembled WGS sequence"/>
</dbReference>
<reference evidence="2 3" key="1">
    <citation type="submission" date="2019-07" db="EMBL/GenBank/DDBJ databases">
        <title>Whole genome shotgun sequence of Cellulomonas composti NBRC 100758.</title>
        <authorList>
            <person name="Hosoyama A."/>
            <person name="Uohara A."/>
            <person name="Ohji S."/>
            <person name="Ichikawa N."/>
        </authorList>
    </citation>
    <scope>NUCLEOTIDE SEQUENCE [LARGE SCALE GENOMIC DNA]</scope>
    <source>
        <strain evidence="2 3">NBRC 100758</strain>
    </source>
</reference>
<accession>A0A511JD25</accession>
<organism evidence="2 3">
    <name type="scientific">Cellulomonas composti</name>
    <dbReference type="NCBI Taxonomy" id="266130"/>
    <lineage>
        <taxon>Bacteria</taxon>
        <taxon>Bacillati</taxon>
        <taxon>Actinomycetota</taxon>
        <taxon>Actinomycetes</taxon>
        <taxon>Micrococcales</taxon>
        <taxon>Cellulomonadaceae</taxon>
        <taxon>Cellulomonas</taxon>
    </lineage>
</organism>
<gene>
    <name evidence="2" type="ORF">CCO02nite_22710</name>
</gene>
<evidence type="ECO:0000259" key="1">
    <source>
        <dbReference type="Pfam" id="PF16640"/>
    </source>
</evidence>
<name>A0A511JD25_9CELL</name>
<dbReference type="RefSeq" id="WP_186812680.1">
    <property type="nucleotide sequence ID" value="NZ_BJWG01000010.1"/>
</dbReference>
<dbReference type="InterPro" id="IPR013783">
    <property type="entry name" value="Ig-like_fold"/>
</dbReference>
<comment type="caution">
    <text evidence="2">The sequence shown here is derived from an EMBL/GenBank/DDBJ whole genome shotgun (WGS) entry which is preliminary data.</text>
</comment>
<dbReference type="EMBL" id="BJWG01000010">
    <property type="protein sequence ID" value="GEL95613.1"/>
    <property type="molecule type" value="Genomic_DNA"/>
</dbReference>
<proteinExistence type="predicted"/>
<dbReference type="Pfam" id="PF16640">
    <property type="entry name" value="Big_3_5"/>
    <property type="match status" value="1"/>
</dbReference>
<dbReference type="Gene3D" id="2.60.40.10">
    <property type="entry name" value="Immunoglobulins"/>
    <property type="match status" value="2"/>
</dbReference>
<evidence type="ECO:0000313" key="3">
    <source>
        <dbReference type="Proteomes" id="UP000321720"/>
    </source>
</evidence>
<evidence type="ECO:0000313" key="2">
    <source>
        <dbReference type="EMBL" id="GEL95613.1"/>
    </source>
</evidence>
<protein>
    <recommendedName>
        <fullName evidence="1">Bacterial Ig-like domain-containing protein</fullName>
    </recommendedName>
</protein>
<feature type="domain" description="Bacterial Ig-like" evidence="1">
    <location>
        <begin position="262"/>
        <end position="344"/>
    </location>
</feature>
<sequence>MTYAWAGNEVVLDGPQLVVKNGVAEIQGNLQIDTDSSFEMRFGVKLATVGHLTRTATPAGLQVVASDVRLAEYGAFLGYDEGTVLDDVHALLATTTPKISSVVDFRSDGSAQVTITGTGFSPSWATGLRGPTTGMLSGVRVAVGTFTSLWEPSDDYLDQNRTTDVAAQSWAVPTATRATAEAAVVADAPPGTAPIDVAELKADGSFKVTVTVDKAAIDAAAPPRHVDGYAIYTYPAGQAYVPAFETVTPITFHDGITSSTSVDPVSAVAGKPVAVTVRTAASGRVPTGTVVVRSAGREVGRATLSQGVATATLAALPVGSHDLAVEYLGDAWVKPSTSAVTVTVVKASAKITGAIPVVTYGTGRSATLTVSAGGVATDGGTLTLRGDGFTRSGVVTAGKVTLALPPKLAPGSYPVTISYGGTSMVAATTRTATLKVVKATSTTTVKVTPASTSATGTPTASVAVTAAGSTPTGTVRLTITGNGKSFVRTVTLSGGKAALQLGARAAGTYTVTAAYLGSATAASSSGTTSYRVV</sequence>
<keyword evidence="3" id="KW-1185">Reference proteome</keyword>
<dbReference type="InterPro" id="IPR032109">
    <property type="entry name" value="Big_3_5"/>
</dbReference>
<dbReference type="AlphaFoldDB" id="A0A511JD25"/>